<protein>
    <submittedName>
        <fullName evidence="3">Uncharacterized protein</fullName>
    </submittedName>
</protein>
<dbReference type="EMBL" id="CAXAMN010002224">
    <property type="protein sequence ID" value="CAK8998514.1"/>
    <property type="molecule type" value="Genomic_DNA"/>
</dbReference>
<reference evidence="3 4" key="1">
    <citation type="submission" date="2024-02" db="EMBL/GenBank/DDBJ databases">
        <authorList>
            <person name="Chen Y."/>
            <person name="Shah S."/>
            <person name="Dougan E. K."/>
            <person name="Thang M."/>
            <person name="Chan C."/>
        </authorList>
    </citation>
    <scope>NUCLEOTIDE SEQUENCE [LARGE SCALE GENOMIC DNA]</scope>
</reference>
<keyword evidence="1" id="KW-0175">Coiled coil</keyword>
<organism evidence="3 4">
    <name type="scientific">Durusdinium trenchii</name>
    <dbReference type="NCBI Taxonomy" id="1381693"/>
    <lineage>
        <taxon>Eukaryota</taxon>
        <taxon>Sar</taxon>
        <taxon>Alveolata</taxon>
        <taxon>Dinophyceae</taxon>
        <taxon>Suessiales</taxon>
        <taxon>Symbiodiniaceae</taxon>
        <taxon>Durusdinium</taxon>
    </lineage>
</organism>
<evidence type="ECO:0000313" key="4">
    <source>
        <dbReference type="Proteomes" id="UP001642484"/>
    </source>
</evidence>
<feature type="coiled-coil region" evidence="1">
    <location>
        <begin position="214"/>
        <end position="278"/>
    </location>
</feature>
<feature type="compositionally biased region" description="Basic and acidic residues" evidence="2">
    <location>
        <begin position="174"/>
        <end position="183"/>
    </location>
</feature>
<name>A0ABP0IB49_9DINO</name>
<proteinExistence type="predicted"/>
<comment type="caution">
    <text evidence="3">The sequence shown here is derived from an EMBL/GenBank/DDBJ whole genome shotgun (WGS) entry which is preliminary data.</text>
</comment>
<feature type="compositionally biased region" description="Polar residues" evidence="2">
    <location>
        <begin position="184"/>
        <end position="193"/>
    </location>
</feature>
<sequence length="304" mass="33746">MKQDITTLLWGPRHLGLFSLRLGRCAGGMHDRLTEQMQSSTQDDRGVEPRSVPLKEKLLNQVRQRRDSKLGELTAPVVPGGTEPRPPLKLPIDRLQAAPTAPVLALDVSAPAVPSVDVAAPLPTGLPVVSSGPGWSEEDERQQQEAIRTIQMLRRRQSQEPSDGRMKDHLEAHVSAERSRKEAAQQQARDPSGSWQLPKVLCLEYELDGKEAALQMAEKHLDQRDAELLEVKQQLELLRAGDAAAEDAARIRSLRNELDEKERQLELKENHIQQLLASLQQHGNSLVGEGARLGATVSPTHHFR</sequence>
<feature type="region of interest" description="Disordered" evidence="2">
    <location>
        <begin position="174"/>
        <end position="193"/>
    </location>
</feature>
<evidence type="ECO:0000313" key="3">
    <source>
        <dbReference type="EMBL" id="CAK8998514.1"/>
    </source>
</evidence>
<gene>
    <name evidence="3" type="ORF">CCMP2556_LOCUS5280</name>
</gene>
<keyword evidence="4" id="KW-1185">Reference proteome</keyword>
<evidence type="ECO:0000256" key="1">
    <source>
        <dbReference type="SAM" id="Coils"/>
    </source>
</evidence>
<accession>A0ABP0IB49</accession>
<evidence type="ECO:0000256" key="2">
    <source>
        <dbReference type="SAM" id="MobiDB-lite"/>
    </source>
</evidence>
<dbReference type="Proteomes" id="UP001642484">
    <property type="component" value="Unassembled WGS sequence"/>
</dbReference>